<keyword evidence="2" id="KW-1133">Transmembrane helix</keyword>
<comment type="caution">
    <text evidence="3">The sequence shown here is derived from an EMBL/GenBank/DDBJ whole genome shotgun (WGS) entry which is preliminary data.</text>
</comment>
<evidence type="ECO:0000313" key="4">
    <source>
        <dbReference type="Proteomes" id="UP001501295"/>
    </source>
</evidence>
<reference evidence="4" key="1">
    <citation type="journal article" date="2019" name="Int. J. Syst. Evol. Microbiol.">
        <title>The Global Catalogue of Microorganisms (GCM) 10K type strain sequencing project: providing services to taxonomists for standard genome sequencing and annotation.</title>
        <authorList>
            <consortium name="The Broad Institute Genomics Platform"/>
            <consortium name="The Broad Institute Genome Sequencing Center for Infectious Disease"/>
            <person name="Wu L."/>
            <person name="Ma J."/>
        </authorList>
    </citation>
    <scope>NUCLEOTIDE SEQUENCE [LARGE SCALE GENOMIC DNA]</scope>
    <source>
        <strain evidence="4">JCM 18956</strain>
    </source>
</reference>
<dbReference type="Proteomes" id="UP001501295">
    <property type="component" value="Unassembled WGS sequence"/>
</dbReference>
<dbReference type="RefSeq" id="WP_345373631.1">
    <property type="nucleotide sequence ID" value="NZ_BAABLM010000001.1"/>
</dbReference>
<evidence type="ECO:0000256" key="1">
    <source>
        <dbReference type="SAM" id="MobiDB-lite"/>
    </source>
</evidence>
<feature type="region of interest" description="Disordered" evidence="1">
    <location>
        <begin position="1"/>
        <end position="32"/>
    </location>
</feature>
<feature type="compositionally biased region" description="Basic and acidic residues" evidence="1">
    <location>
        <begin position="19"/>
        <end position="30"/>
    </location>
</feature>
<dbReference type="EMBL" id="BAABLM010000001">
    <property type="protein sequence ID" value="GAA4668419.1"/>
    <property type="molecule type" value="Genomic_DNA"/>
</dbReference>
<protein>
    <submittedName>
        <fullName evidence="3">Uncharacterized protein</fullName>
    </submittedName>
</protein>
<keyword evidence="2" id="KW-0812">Transmembrane</keyword>
<feature type="transmembrane region" description="Helical" evidence="2">
    <location>
        <begin position="40"/>
        <end position="63"/>
    </location>
</feature>
<organism evidence="3 4">
    <name type="scientific">Frondihabitans cladoniiphilus</name>
    <dbReference type="NCBI Taxonomy" id="715785"/>
    <lineage>
        <taxon>Bacteria</taxon>
        <taxon>Bacillati</taxon>
        <taxon>Actinomycetota</taxon>
        <taxon>Actinomycetes</taxon>
        <taxon>Micrococcales</taxon>
        <taxon>Microbacteriaceae</taxon>
        <taxon>Frondihabitans</taxon>
    </lineage>
</organism>
<feature type="transmembrane region" description="Helical" evidence="2">
    <location>
        <begin position="128"/>
        <end position="151"/>
    </location>
</feature>
<evidence type="ECO:0000313" key="3">
    <source>
        <dbReference type="EMBL" id="GAA4668419.1"/>
    </source>
</evidence>
<name>A0ABP8VPB2_9MICO</name>
<keyword evidence="4" id="KW-1185">Reference proteome</keyword>
<sequence length="213" mass="23291">MSPAPTPERPDANRAGTRPQRDVSQRRREPPTSARIEQPIFGLLLAAAGLFLVAAAIGLPLPFLPEKTNGDDNAKNLHAFVSSLGDWVRYPGWRYSAGAWFYAAVAAGATSAAFTWGRATTWSRPRRFLTVGGAAVLVFCAGPLVQNLLGIPWSNYDTGPYPIGDPIWEAPLILSVGYSLLLIGFFAGGAIKFRDRRKRSVRRSLDDPKARRR</sequence>
<evidence type="ECO:0000256" key="2">
    <source>
        <dbReference type="SAM" id="Phobius"/>
    </source>
</evidence>
<feature type="transmembrane region" description="Helical" evidence="2">
    <location>
        <begin position="99"/>
        <end position="116"/>
    </location>
</feature>
<accession>A0ABP8VPB2</accession>
<gene>
    <name evidence="3" type="ORF">GCM10025780_08880</name>
</gene>
<proteinExistence type="predicted"/>
<feature type="transmembrane region" description="Helical" evidence="2">
    <location>
        <begin position="171"/>
        <end position="193"/>
    </location>
</feature>
<keyword evidence="2" id="KW-0472">Membrane</keyword>